<organism evidence="1 2">
    <name type="scientific">Desulfoprunum benzoelyticum</name>
    <dbReference type="NCBI Taxonomy" id="1506996"/>
    <lineage>
        <taxon>Bacteria</taxon>
        <taxon>Pseudomonadati</taxon>
        <taxon>Thermodesulfobacteriota</taxon>
        <taxon>Desulfobulbia</taxon>
        <taxon>Desulfobulbales</taxon>
        <taxon>Desulfobulbaceae</taxon>
        <taxon>Desulfoprunum</taxon>
    </lineage>
</organism>
<evidence type="ECO:0000313" key="1">
    <source>
        <dbReference type="EMBL" id="MBB5347747.1"/>
    </source>
</evidence>
<name>A0A840UNA9_9BACT</name>
<keyword evidence="2" id="KW-1185">Reference proteome</keyword>
<reference evidence="1 2" key="1">
    <citation type="submission" date="2020-08" db="EMBL/GenBank/DDBJ databases">
        <title>Genomic Encyclopedia of Type Strains, Phase IV (KMG-IV): sequencing the most valuable type-strain genomes for metagenomic binning, comparative biology and taxonomic classification.</title>
        <authorList>
            <person name="Goeker M."/>
        </authorList>
    </citation>
    <scope>NUCLEOTIDE SEQUENCE [LARGE SCALE GENOMIC DNA]</scope>
    <source>
        <strain evidence="1 2">DSM 28570</strain>
    </source>
</reference>
<proteinExistence type="predicted"/>
<accession>A0A840UNA9</accession>
<dbReference type="RefSeq" id="WP_183349780.1">
    <property type="nucleotide sequence ID" value="NZ_JAFFQB010000006.1"/>
</dbReference>
<dbReference type="Proteomes" id="UP000539642">
    <property type="component" value="Unassembled WGS sequence"/>
</dbReference>
<comment type="caution">
    <text evidence="1">The sequence shown here is derived from an EMBL/GenBank/DDBJ whole genome shotgun (WGS) entry which is preliminary data.</text>
</comment>
<dbReference type="AlphaFoldDB" id="A0A840UNA9"/>
<evidence type="ECO:0000313" key="2">
    <source>
        <dbReference type="Proteomes" id="UP000539642"/>
    </source>
</evidence>
<gene>
    <name evidence="1" type="ORF">HNQ81_001471</name>
</gene>
<dbReference type="EMBL" id="JACHEO010000006">
    <property type="protein sequence ID" value="MBB5347747.1"/>
    <property type="molecule type" value="Genomic_DNA"/>
</dbReference>
<sequence length="119" mass="12458">MGIFSWFRRKDGPAAGTGPAGDGSDPGLMYCPRCNGEYRAGIVSCATCGIGLISGADWQALRRGGNRRAVRGPAEITAEDTLMSLRRGQLKDIKYLKKLLAAEGIPSIIGGEGASSRTG</sequence>
<protein>
    <submittedName>
        <fullName evidence="1">Uncharacterized protein</fullName>
    </submittedName>
</protein>